<dbReference type="Pfam" id="PF00300">
    <property type="entry name" value="His_Phos_1"/>
    <property type="match status" value="1"/>
</dbReference>
<dbReference type="NCBIfam" id="TIGR03370">
    <property type="entry name" value="VPLPA-CTERM"/>
    <property type="match status" value="1"/>
</dbReference>
<dbReference type="InterPro" id="IPR022472">
    <property type="entry name" value="VPLPA-CTERM"/>
</dbReference>
<keyword evidence="3" id="KW-1185">Reference proteome</keyword>
<dbReference type="SUPFAM" id="SSF53254">
    <property type="entry name" value="Phosphoglycerate mutase-like"/>
    <property type="match status" value="1"/>
</dbReference>
<dbReference type="Proteomes" id="UP000270743">
    <property type="component" value="Unassembled WGS sequence"/>
</dbReference>
<evidence type="ECO:0000313" key="3">
    <source>
        <dbReference type="Proteomes" id="UP000270743"/>
    </source>
</evidence>
<dbReference type="InterPro" id="IPR013078">
    <property type="entry name" value="His_Pase_superF_clade-1"/>
</dbReference>
<protein>
    <submittedName>
        <fullName evidence="2">Phosphoserine phosphatase 1</fullName>
        <ecNumber evidence="2">3.1.3.3</ecNumber>
    </submittedName>
</protein>
<feature type="signal peptide" evidence="1">
    <location>
        <begin position="1"/>
        <end position="20"/>
    </location>
</feature>
<proteinExistence type="predicted"/>
<name>A0A447INH7_9RHOB</name>
<gene>
    <name evidence="2" type="primary">pspA_2</name>
    <name evidence="2" type="ORF">PARHAE_02223</name>
</gene>
<keyword evidence="2" id="KW-0378">Hydrolase</keyword>
<dbReference type="OrthoDB" id="5449373at2"/>
<dbReference type="SMART" id="SM00855">
    <property type="entry name" value="PGAM"/>
    <property type="match status" value="1"/>
</dbReference>
<dbReference type="InterPro" id="IPR029033">
    <property type="entry name" value="His_PPase_superfam"/>
</dbReference>
<dbReference type="InterPro" id="IPR050275">
    <property type="entry name" value="PGM_Phosphatase"/>
</dbReference>
<dbReference type="PANTHER" id="PTHR48100:SF1">
    <property type="entry name" value="HISTIDINE PHOSPHATASE FAMILY PROTEIN-RELATED"/>
    <property type="match status" value="1"/>
</dbReference>
<evidence type="ECO:0000313" key="2">
    <source>
        <dbReference type="EMBL" id="VDS09034.1"/>
    </source>
</evidence>
<dbReference type="RefSeq" id="WP_126154698.1">
    <property type="nucleotide sequence ID" value="NZ_UZWE01000031.1"/>
</dbReference>
<accession>A0A447INH7</accession>
<dbReference type="GO" id="GO:0005737">
    <property type="term" value="C:cytoplasm"/>
    <property type="evidence" value="ECO:0007669"/>
    <property type="project" value="TreeGrafter"/>
</dbReference>
<reference evidence="2 3" key="1">
    <citation type="submission" date="2018-12" db="EMBL/GenBank/DDBJ databases">
        <authorList>
            <person name="Criscuolo A."/>
        </authorList>
    </citation>
    <scope>NUCLEOTIDE SEQUENCE [LARGE SCALE GENOMIC DNA]</scope>
    <source>
        <strain evidence="2">ACIP1116241</strain>
    </source>
</reference>
<evidence type="ECO:0000256" key="1">
    <source>
        <dbReference type="SAM" id="SignalP"/>
    </source>
</evidence>
<dbReference type="EMBL" id="UZWE01000031">
    <property type="protein sequence ID" value="VDS09034.1"/>
    <property type="molecule type" value="Genomic_DNA"/>
</dbReference>
<sequence>MTLRPVLVFAVASLGLAAQADTADAATFYFIRHAESTANTGEASTPEEMLNPPLTDLGKQQALDLALTLADVPLTHIYVSGYQRTALTIAPTAADKGLTPVAMPEIGEWQLNGALTGDLYAQLAEVMGKWAAGDTAAKIDGAESLDDLNARVLPGYRQIIERHKDKDGVVAIVGHGGSIGWTMPFFASNVPAGYGLGHGLRNTAIVQVVLDSQGNPLVGNWDGTSFDAAGPQPAPVPLPASGVLLVAAIGGLGAARRFRKAA</sequence>
<feature type="chain" id="PRO_5019556789" evidence="1">
    <location>
        <begin position="21"/>
        <end position="262"/>
    </location>
</feature>
<keyword evidence="1" id="KW-0732">Signal</keyword>
<organism evidence="2 3">
    <name type="scientific">Paracoccus haematequi</name>
    <dbReference type="NCBI Taxonomy" id="2491866"/>
    <lineage>
        <taxon>Bacteria</taxon>
        <taxon>Pseudomonadati</taxon>
        <taxon>Pseudomonadota</taxon>
        <taxon>Alphaproteobacteria</taxon>
        <taxon>Rhodobacterales</taxon>
        <taxon>Paracoccaceae</taxon>
        <taxon>Paracoccus</taxon>
    </lineage>
</organism>
<dbReference type="Gene3D" id="3.40.50.1240">
    <property type="entry name" value="Phosphoglycerate mutase-like"/>
    <property type="match status" value="1"/>
</dbReference>
<dbReference type="EC" id="3.1.3.3" evidence="2"/>
<dbReference type="GO" id="GO:0016791">
    <property type="term" value="F:phosphatase activity"/>
    <property type="evidence" value="ECO:0007669"/>
    <property type="project" value="TreeGrafter"/>
</dbReference>
<dbReference type="CDD" id="cd07067">
    <property type="entry name" value="HP_PGM_like"/>
    <property type="match status" value="1"/>
</dbReference>
<dbReference type="AlphaFoldDB" id="A0A447INH7"/>
<dbReference type="PANTHER" id="PTHR48100">
    <property type="entry name" value="BROAD-SPECIFICITY PHOSPHATASE YOR283W-RELATED"/>
    <property type="match status" value="1"/>
</dbReference>